<sequence length="368" mass="40874">MLKVEKQTTNETTQSGCKQPPPKFAVVIDDVPYSVPRPQVSVSVLKSQAAIPDADVLVRDHNSPHDVVMDDDQMVEVAMGNVFYTQSKCDLQPRDRCSSPAKMAFFVDDRFEITTNRNQSESSIKGLFGLPKEVALVRDLKSPNDQIILAGTAFAFEDGPVFITRRVEAALRITVNHRPFTEDDGVKDHMTGLAVAALVYPEDPRRTKVHLGDRTIGHDETIVIHGCEAFEVVRDDVKGGYEQQRIEREIQMLRDGGATVTIVPAPTPAIVYHNLRTRAGCDPPQTDVLVPIPSGYPSEIDWAYLPVASPLIGRVQGSPQNHRIEALGVTWQQISYHPHRGGGAPPFNPRKHGFHTYISEVLSWLYKV</sequence>
<dbReference type="PATRIC" id="fig|991778.3.peg.4326"/>
<gene>
    <name evidence="2" type="ORF">RBWH47_04047</name>
</gene>
<evidence type="ECO:0000313" key="2">
    <source>
        <dbReference type="EMBL" id="EGF25983.1"/>
    </source>
</evidence>
<accession>F2AWI0</accession>
<feature type="region of interest" description="Disordered" evidence="1">
    <location>
        <begin position="1"/>
        <end position="21"/>
    </location>
</feature>
<protein>
    <submittedName>
        <fullName evidence="2">Uncharacterized protein</fullName>
    </submittedName>
</protein>
<evidence type="ECO:0000313" key="3">
    <source>
        <dbReference type="Proteomes" id="UP000006222"/>
    </source>
</evidence>
<name>F2AWI0_RHOBT</name>
<organism evidence="2 3">
    <name type="scientific">Rhodopirellula baltica WH47</name>
    <dbReference type="NCBI Taxonomy" id="991778"/>
    <lineage>
        <taxon>Bacteria</taxon>
        <taxon>Pseudomonadati</taxon>
        <taxon>Planctomycetota</taxon>
        <taxon>Planctomycetia</taxon>
        <taxon>Pirellulales</taxon>
        <taxon>Pirellulaceae</taxon>
        <taxon>Rhodopirellula</taxon>
    </lineage>
</organism>
<dbReference type="Proteomes" id="UP000006222">
    <property type="component" value="Unassembled WGS sequence"/>
</dbReference>
<dbReference type="RefSeq" id="WP_007327990.1">
    <property type="nucleotide sequence ID" value="NZ_AFAR01000201.1"/>
</dbReference>
<proteinExistence type="predicted"/>
<evidence type="ECO:0000256" key="1">
    <source>
        <dbReference type="SAM" id="MobiDB-lite"/>
    </source>
</evidence>
<dbReference type="AlphaFoldDB" id="F2AWI0"/>
<dbReference type="EMBL" id="AFAR01000201">
    <property type="protein sequence ID" value="EGF25983.1"/>
    <property type="molecule type" value="Genomic_DNA"/>
</dbReference>
<reference evidence="2 3" key="1">
    <citation type="journal article" date="2013" name="Mar. Genomics">
        <title>Expression of sulfatases in Rhodopirellula baltica and the diversity of sulfatases in the genus Rhodopirellula.</title>
        <authorList>
            <person name="Wegner C.E."/>
            <person name="Richter-Heitmann T."/>
            <person name="Klindworth A."/>
            <person name="Klockow C."/>
            <person name="Richter M."/>
            <person name="Achstetter T."/>
            <person name="Glockner F.O."/>
            <person name="Harder J."/>
        </authorList>
    </citation>
    <scope>NUCLEOTIDE SEQUENCE [LARGE SCALE GENOMIC DNA]</scope>
    <source>
        <strain evidence="2 3">WH47</strain>
    </source>
</reference>
<comment type="caution">
    <text evidence="2">The sequence shown here is derived from an EMBL/GenBank/DDBJ whole genome shotgun (WGS) entry which is preliminary data.</text>
</comment>